<dbReference type="RefSeq" id="WP_096831717.1">
    <property type="nucleotide sequence ID" value="NZ_NXIB02000020.1"/>
</dbReference>
<keyword evidence="2" id="KW-1185">Reference proteome</keyword>
<evidence type="ECO:0000313" key="2">
    <source>
        <dbReference type="Proteomes" id="UP000226442"/>
    </source>
</evidence>
<name>A0A2G4F3R3_9CYAN</name>
<dbReference type="AlphaFoldDB" id="A0A2G4F3R3"/>
<dbReference type="OrthoDB" id="9256236at2"/>
<protein>
    <submittedName>
        <fullName evidence="1">Uncharacterized protein</fullName>
    </submittedName>
</protein>
<sequence length="75" mass="8566">MTFEAVLNLVKQLSLAEKLRLIKSIVPEIERELVVMPTPRKSLWGLCADLGIAPSAADIDEVRREEWANFPREDF</sequence>
<evidence type="ECO:0000313" key="1">
    <source>
        <dbReference type="EMBL" id="PHX56424.1"/>
    </source>
</evidence>
<comment type="caution">
    <text evidence="1">The sequence shown here is derived from an EMBL/GenBank/DDBJ whole genome shotgun (WGS) entry which is preliminary data.</text>
</comment>
<proteinExistence type="predicted"/>
<accession>A0A2G4F3R3</accession>
<gene>
    <name evidence="1" type="ORF">CP500_005300</name>
</gene>
<organism evidence="1 2">
    <name type="scientific">Tychonema bourrellyi FEM_GT703</name>
    <dbReference type="NCBI Taxonomy" id="2040638"/>
    <lineage>
        <taxon>Bacteria</taxon>
        <taxon>Bacillati</taxon>
        <taxon>Cyanobacteriota</taxon>
        <taxon>Cyanophyceae</taxon>
        <taxon>Oscillatoriophycideae</taxon>
        <taxon>Oscillatoriales</taxon>
        <taxon>Microcoleaceae</taxon>
        <taxon>Tychonema</taxon>
    </lineage>
</organism>
<dbReference type="EMBL" id="NXIB02000020">
    <property type="protein sequence ID" value="PHX56424.1"/>
    <property type="molecule type" value="Genomic_DNA"/>
</dbReference>
<reference evidence="1" key="1">
    <citation type="submission" date="2017-10" db="EMBL/GenBank/DDBJ databases">
        <title>Draft genome sequence of the planktic cyanobacteria Tychonema bourrellyi isolated from alpine lentic freshwater.</title>
        <authorList>
            <person name="Tett A."/>
            <person name="Armanini F."/>
            <person name="Asnicar F."/>
            <person name="Boscaini A."/>
            <person name="Pasolli E."/>
            <person name="Zolfo M."/>
            <person name="Donati C."/>
            <person name="Salmaso N."/>
            <person name="Segata N."/>
        </authorList>
    </citation>
    <scope>NUCLEOTIDE SEQUENCE</scope>
    <source>
        <strain evidence="1">FEM_GT703</strain>
    </source>
</reference>
<dbReference type="Proteomes" id="UP000226442">
    <property type="component" value="Unassembled WGS sequence"/>
</dbReference>